<evidence type="ECO:0000313" key="1">
    <source>
        <dbReference type="EMBL" id="SIT17382.1"/>
    </source>
</evidence>
<name>A0A1N7Q3E7_9BACT</name>
<sequence length="168" mass="19878">MSGFLFQKPDIKQFMEELNGVTKDLSLKIYSLLECVELKKLEASRVEIFPEKNRCVFFLNPISNEVIEFQIDIYDQYYDLFANKEEVFIQQKNSNPDKSLRIIEGYLKSKVKLSISQNKENKILKKELKFYIKGELMNAFSNVSCFSFLYKKKHGKILNYDAWIDVKE</sequence>
<evidence type="ECO:0000313" key="2">
    <source>
        <dbReference type="Proteomes" id="UP000186026"/>
    </source>
</evidence>
<keyword evidence="2" id="KW-1185">Reference proteome</keyword>
<dbReference type="AlphaFoldDB" id="A0A1N7Q3E7"/>
<dbReference type="Proteomes" id="UP000186026">
    <property type="component" value="Unassembled WGS sequence"/>
</dbReference>
<dbReference type="EMBL" id="FTOP01000027">
    <property type="protein sequence ID" value="SIT17382.1"/>
    <property type="molecule type" value="Genomic_DNA"/>
</dbReference>
<protein>
    <submittedName>
        <fullName evidence="1">Uncharacterized protein</fullName>
    </submittedName>
</protein>
<organism evidence="1 2">
    <name type="scientific">Belliella pelovolcani</name>
    <dbReference type="NCBI Taxonomy" id="529505"/>
    <lineage>
        <taxon>Bacteria</taxon>
        <taxon>Pseudomonadati</taxon>
        <taxon>Bacteroidota</taxon>
        <taxon>Cytophagia</taxon>
        <taxon>Cytophagales</taxon>
        <taxon>Cyclobacteriaceae</taxon>
        <taxon>Belliella</taxon>
    </lineage>
</organism>
<reference evidence="2" key="1">
    <citation type="submission" date="2017-01" db="EMBL/GenBank/DDBJ databases">
        <authorList>
            <person name="Varghese N."/>
            <person name="Submissions S."/>
        </authorList>
    </citation>
    <scope>NUCLEOTIDE SEQUENCE [LARGE SCALE GENOMIC DNA]</scope>
    <source>
        <strain evidence="2">DSM 46698</strain>
    </source>
</reference>
<dbReference type="RefSeq" id="WP_076503105.1">
    <property type="nucleotide sequence ID" value="NZ_FTOP01000027.1"/>
</dbReference>
<proteinExistence type="predicted"/>
<accession>A0A1N7Q3E7</accession>
<gene>
    <name evidence="1" type="ORF">SAMN05421761_12713</name>
</gene>